<dbReference type="PANTHER" id="PTHR22957">
    <property type="entry name" value="TBC1 DOMAIN FAMILY MEMBER GTPASE-ACTIVATING PROTEIN"/>
    <property type="match status" value="1"/>
</dbReference>
<dbReference type="EMBL" id="JABCKV010000018">
    <property type="protein sequence ID" value="KAG5646643.1"/>
    <property type="molecule type" value="Genomic_DNA"/>
</dbReference>
<gene>
    <name evidence="4" type="ORF">DXG03_002633</name>
</gene>
<name>A0A9P7GAU0_9AGAR</name>
<evidence type="ECO:0000313" key="5">
    <source>
        <dbReference type="Proteomes" id="UP000775547"/>
    </source>
</evidence>
<dbReference type="InterPro" id="IPR035969">
    <property type="entry name" value="Rab-GAP_TBC_sf"/>
</dbReference>
<keyword evidence="5" id="KW-1185">Reference proteome</keyword>
<evidence type="ECO:0000313" key="4">
    <source>
        <dbReference type="EMBL" id="KAG5646643.1"/>
    </source>
</evidence>
<feature type="region of interest" description="Disordered" evidence="2">
    <location>
        <begin position="322"/>
        <end position="424"/>
    </location>
</feature>
<organism evidence="4 5">
    <name type="scientific">Asterophora parasitica</name>
    <dbReference type="NCBI Taxonomy" id="117018"/>
    <lineage>
        <taxon>Eukaryota</taxon>
        <taxon>Fungi</taxon>
        <taxon>Dikarya</taxon>
        <taxon>Basidiomycota</taxon>
        <taxon>Agaricomycotina</taxon>
        <taxon>Agaricomycetes</taxon>
        <taxon>Agaricomycetidae</taxon>
        <taxon>Agaricales</taxon>
        <taxon>Tricholomatineae</taxon>
        <taxon>Lyophyllaceae</taxon>
        <taxon>Asterophora</taxon>
    </lineage>
</organism>
<protein>
    <recommendedName>
        <fullName evidence="3">Rab-GAP TBC domain-containing protein</fullName>
    </recommendedName>
</protein>
<evidence type="ECO:0000256" key="1">
    <source>
        <dbReference type="ARBA" id="ARBA00022468"/>
    </source>
</evidence>
<feature type="domain" description="Rab-GAP TBC" evidence="3">
    <location>
        <begin position="1"/>
        <end position="161"/>
    </location>
</feature>
<dbReference type="PROSITE" id="PS50086">
    <property type="entry name" value="TBC_RABGAP"/>
    <property type="match status" value="1"/>
</dbReference>
<sequence length="424" mass="47765">MHEVLASLYYAVAYDSLPAPQPGTALDNADVHEVCSRTWVAGDAWALFESVMSSLSKWYEWREQPQNPTSRHTSSLLATHVNLNIPDGQLEIKPYIAPIVEACNHIQFNFLRATDPLLWKHMQAAGIEPQIYGIRWLRLLFTREFNMTDSMKLWDGLFACDPTFELAQWLQVTGPQMGLPEMIARGLIERGESLGINKTLMSAVSELRRNIPDLTASLTRTPNVAQSTFPLMDERPPEERPPWEPRSRFEMEREISQMRSTNKRLGDSLGWIVDVLLQDEAESTDLQRLKKQKQEALESLSYVRDVLMGNVNEIEEGRLVGDEESLRRRSREVTSSHNPIAVVVPPPPPPVSVTESRPLAATSRDPRRRSPPSGSPPVVQKDWDYSRRGFSRLNAVPAEGLPRLPPRSAGGVDVPVQQDPLGVL</sequence>
<dbReference type="Gene3D" id="1.10.472.80">
    <property type="entry name" value="Ypt/Rab-GAP domain of gyp1p, domain 3"/>
    <property type="match status" value="1"/>
</dbReference>
<dbReference type="InterPro" id="IPR000195">
    <property type="entry name" value="Rab-GAP-TBC_dom"/>
</dbReference>
<reference evidence="4" key="2">
    <citation type="submission" date="2021-10" db="EMBL/GenBank/DDBJ databases">
        <title>Phylogenomics reveals ancestral predisposition of the termite-cultivated fungus Termitomyces towards a domesticated lifestyle.</title>
        <authorList>
            <person name="Auxier B."/>
            <person name="Grum-Grzhimaylo A."/>
            <person name="Cardenas M.E."/>
            <person name="Lodge J.D."/>
            <person name="Laessoe T."/>
            <person name="Pedersen O."/>
            <person name="Smith M.E."/>
            <person name="Kuyper T.W."/>
            <person name="Franco-Molano E.A."/>
            <person name="Baroni T.J."/>
            <person name="Aanen D.K."/>
        </authorList>
    </citation>
    <scope>NUCLEOTIDE SEQUENCE</scope>
    <source>
        <strain evidence="4">AP01</strain>
        <tissue evidence="4">Mycelium</tissue>
    </source>
</reference>
<dbReference type="AlphaFoldDB" id="A0A9P7GAU0"/>
<feature type="compositionally biased region" description="Basic and acidic residues" evidence="2">
    <location>
        <begin position="322"/>
        <end position="334"/>
    </location>
</feature>
<dbReference type="GO" id="GO:0005096">
    <property type="term" value="F:GTPase activator activity"/>
    <property type="evidence" value="ECO:0007669"/>
    <property type="project" value="UniProtKB-KW"/>
</dbReference>
<evidence type="ECO:0000259" key="3">
    <source>
        <dbReference type="PROSITE" id="PS50086"/>
    </source>
</evidence>
<dbReference type="Pfam" id="PF00566">
    <property type="entry name" value="RabGAP-TBC"/>
    <property type="match status" value="1"/>
</dbReference>
<keyword evidence="1" id="KW-0343">GTPase activation</keyword>
<dbReference type="Proteomes" id="UP000775547">
    <property type="component" value="Unassembled WGS sequence"/>
</dbReference>
<dbReference type="SUPFAM" id="SSF47923">
    <property type="entry name" value="Ypt/Rab-GAP domain of gyp1p"/>
    <property type="match status" value="1"/>
</dbReference>
<reference evidence="4" key="1">
    <citation type="submission" date="2020-07" db="EMBL/GenBank/DDBJ databases">
        <authorList>
            <person name="Nieuwenhuis M."/>
            <person name="Van De Peppel L.J.J."/>
        </authorList>
    </citation>
    <scope>NUCLEOTIDE SEQUENCE</scope>
    <source>
        <strain evidence="4">AP01</strain>
        <tissue evidence="4">Mycelium</tissue>
    </source>
</reference>
<dbReference type="PANTHER" id="PTHR22957:SF337">
    <property type="entry name" value="TBC1 DOMAIN FAMILY MEMBER 5"/>
    <property type="match status" value="1"/>
</dbReference>
<proteinExistence type="predicted"/>
<comment type="caution">
    <text evidence="4">The sequence shown here is derived from an EMBL/GenBank/DDBJ whole genome shotgun (WGS) entry which is preliminary data.</text>
</comment>
<dbReference type="OrthoDB" id="27140at2759"/>
<evidence type="ECO:0000256" key="2">
    <source>
        <dbReference type="SAM" id="MobiDB-lite"/>
    </source>
</evidence>
<accession>A0A9P7GAU0</accession>